<proteinExistence type="inferred from homology"/>
<dbReference type="GO" id="GO:0071949">
    <property type="term" value="F:FAD binding"/>
    <property type="evidence" value="ECO:0007669"/>
    <property type="project" value="InterPro"/>
</dbReference>
<feature type="domain" description="Acyl-CoA oxidase C-terminal" evidence="11">
    <location>
        <begin position="90"/>
        <end position="252"/>
    </location>
</feature>
<evidence type="ECO:0000256" key="8">
    <source>
        <dbReference type="ARBA" id="ARBA00023098"/>
    </source>
</evidence>
<dbReference type="Gene3D" id="1.20.140.10">
    <property type="entry name" value="Butyryl-CoA Dehydrogenase, subunit A, domain 3"/>
    <property type="match status" value="1"/>
</dbReference>
<accession>A0A9P1MAE3</accession>
<dbReference type="GO" id="GO:0033540">
    <property type="term" value="P:fatty acid beta-oxidation using acyl-CoA oxidase"/>
    <property type="evidence" value="ECO:0007669"/>
    <property type="project" value="TreeGrafter"/>
</dbReference>
<evidence type="ECO:0000313" key="13">
    <source>
        <dbReference type="Proteomes" id="UP000838763"/>
    </source>
</evidence>
<dbReference type="GO" id="GO:0055088">
    <property type="term" value="P:lipid homeostasis"/>
    <property type="evidence" value="ECO:0007669"/>
    <property type="project" value="TreeGrafter"/>
</dbReference>
<evidence type="ECO:0000256" key="5">
    <source>
        <dbReference type="ARBA" id="ARBA00022827"/>
    </source>
</evidence>
<evidence type="ECO:0000256" key="1">
    <source>
        <dbReference type="ARBA" id="ARBA00001974"/>
    </source>
</evidence>
<comment type="subcellular location">
    <subcellularLocation>
        <location evidence="2">Peroxisome</location>
    </subcellularLocation>
</comment>
<sequence length="277" mass="30837">MASKDQTGSGALLADLHAISCALKAFASTTAAEGLEGDNYMLTQQVARYLLKAARGVLAGKPSKSDISQVLRRFIERRDVGNAFDVLSDDQDLVDAFGWRVAYLTLEALRHRDEDKRAWNSLLVDFWRLSTAFAQYLVVKTFLEALRDPATQASLDQETQVLLHKQFQLFALSHLTTHATEFFACAAATVRQLELARTKRTLALLGELRPHAVRLVDAWQFSDWALDSSLGRYDGKVYEDMFHRASELNPSTTSSSTLTPSRPPCLGGDTTTEQQHN</sequence>
<keyword evidence="8" id="KW-0443">Lipid metabolism</keyword>
<protein>
    <recommendedName>
        <fullName evidence="11">Acyl-CoA oxidase C-terminal domain-containing protein</fullName>
    </recommendedName>
</protein>
<dbReference type="GO" id="GO:0005777">
    <property type="term" value="C:peroxisome"/>
    <property type="evidence" value="ECO:0007669"/>
    <property type="project" value="UniProtKB-SubCell"/>
</dbReference>
<dbReference type="AlphaFoldDB" id="A0A9P1MAE3"/>
<comment type="cofactor">
    <cofactor evidence="1">
        <name>FAD</name>
        <dbReference type="ChEBI" id="CHEBI:57692"/>
    </cofactor>
</comment>
<dbReference type="Pfam" id="PF01756">
    <property type="entry name" value="ACOX"/>
    <property type="match status" value="1"/>
</dbReference>
<dbReference type="SUPFAM" id="SSF47203">
    <property type="entry name" value="Acyl-CoA dehydrogenase C-terminal domain-like"/>
    <property type="match status" value="2"/>
</dbReference>
<keyword evidence="13" id="KW-1185">Reference proteome</keyword>
<keyword evidence="9" id="KW-0576">Peroxisome</keyword>
<dbReference type="FunFam" id="1.20.140.10:FF:000013">
    <property type="entry name" value="Acyl-coenzyme A oxidase"/>
    <property type="match status" value="1"/>
</dbReference>
<evidence type="ECO:0000256" key="7">
    <source>
        <dbReference type="ARBA" id="ARBA00023002"/>
    </source>
</evidence>
<keyword evidence="7" id="KW-0560">Oxidoreductase</keyword>
<evidence type="ECO:0000256" key="6">
    <source>
        <dbReference type="ARBA" id="ARBA00022832"/>
    </source>
</evidence>
<dbReference type="InterPro" id="IPR012258">
    <property type="entry name" value="Acyl-CoA_oxidase"/>
</dbReference>
<dbReference type="EMBL" id="CALLCH030000011">
    <property type="protein sequence ID" value="CAI4214339.1"/>
    <property type="molecule type" value="Genomic_DNA"/>
</dbReference>
<evidence type="ECO:0000256" key="4">
    <source>
        <dbReference type="ARBA" id="ARBA00022630"/>
    </source>
</evidence>
<evidence type="ECO:0000256" key="2">
    <source>
        <dbReference type="ARBA" id="ARBA00004275"/>
    </source>
</evidence>
<feature type="compositionally biased region" description="Low complexity" evidence="10">
    <location>
        <begin position="250"/>
        <end position="260"/>
    </location>
</feature>
<evidence type="ECO:0000313" key="12">
    <source>
        <dbReference type="EMBL" id="CAI4214339.1"/>
    </source>
</evidence>
<feature type="region of interest" description="Disordered" evidence="10">
    <location>
        <begin position="248"/>
        <end position="277"/>
    </location>
</feature>
<keyword evidence="5" id="KW-0274">FAD</keyword>
<dbReference type="Proteomes" id="UP000838763">
    <property type="component" value="Unassembled WGS sequence"/>
</dbReference>
<reference evidence="12" key="1">
    <citation type="submission" date="2022-11" db="EMBL/GenBank/DDBJ databases">
        <authorList>
            <person name="Scott C."/>
            <person name="Bruce N."/>
        </authorList>
    </citation>
    <scope>NUCLEOTIDE SEQUENCE</scope>
</reference>
<evidence type="ECO:0000259" key="11">
    <source>
        <dbReference type="Pfam" id="PF01756"/>
    </source>
</evidence>
<dbReference type="InterPro" id="IPR036250">
    <property type="entry name" value="AcylCo_DH-like_C"/>
</dbReference>
<dbReference type="OrthoDB" id="538336at2759"/>
<dbReference type="PANTHER" id="PTHR10909">
    <property type="entry name" value="ELECTRON TRANSPORT OXIDOREDUCTASE"/>
    <property type="match status" value="1"/>
</dbReference>
<dbReference type="PANTHER" id="PTHR10909:SF250">
    <property type="entry name" value="PEROXISOMAL ACYL-COENZYME A OXIDASE 1"/>
    <property type="match status" value="1"/>
</dbReference>
<comment type="similarity">
    <text evidence="3">Belongs to the acyl-CoA oxidase family.</text>
</comment>
<name>A0A9P1MAE3_9PEZI</name>
<dbReference type="GO" id="GO:0003997">
    <property type="term" value="F:acyl-CoA oxidase activity"/>
    <property type="evidence" value="ECO:0007669"/>
    <property type="project" value="InterPro"/>
</dbReference>
<evidence type="ECO:0000256" key="10">
    <source>
        <dbReference type="SAM" id="MobiDB-lite"/>
    </source>
</evidence>
<keyword evidence="6" id="KW-0276">Fatty acid metabolism</keyword>
<evidence type="ECO:0000256" key="3">
    <source>
        <dbReference type="ARBA" id="ARBA00006288"/>
    </source>
</evidence>
<organism evidence="12 13">
    <name type="scientific">Parascedosporium putredinis</name>
    <dbReference type="NCBI Taxonomy" id="1442378"/>
    <lineage>
        <taxon>Eukaryota</taxon>
        <taxon>Fungi</taxon>
        <taxon>Dikarya</taxon>
        <taxon>Ascomycota</taxon>
        <taxon>Pezizomycotina</taxon>
        <taxon>Sordariomycetes</taxon>
        <taxon>Hypocreomycetidae</taxon>
        <taxon>Microascales</taxon>
        <taxon>Microascaceae</taxon>
        <taxon>Parascedosporium</taxon>
    </lineage>
</organism>
<keyword evidence="4" id="KW-0285">Flavoprotein</keyword>
<dbReference type="GO" id="GO:0005504">
    <property type="term" value="F:fatty acid binding"/>
    <property type="evidence" value="ECO:0007669"/>
    <property type="project" value="TreeGrafter"/>
</dbReference>
<comment type="caution">
    <text evidence="12">The sequence shown here is derived from an EMBL/GenBank/DDBJ whole genome shotgun (WGS) entry which is preliminary data.</text>
</comment>
<evidence type="ECO:0000256" key="9">
    <source>
        <dbReference type="ARBA" id="ARBA00023140"/>
    </source>
</evidence>
<gene>
    <name evidence="12" type="ORF">PPNO1_LOCUS4068</name>
</gene>
<dbReference type="InterPro" id="IPR002655">
    <property type="entry name" value="Acyl-CoA_oxidase_C"/>
</dbReference>